<keyword evidence="13" id="KW-1185">Reference proteome</keyword>
<dbReference type="AlphaFoldDB" id="A0A7C8MKU2"/>
<dbReference type="PROSITE" id="PS01095">
    <property type="entry name" value="GH18_1"/>
    <property type="match status" value="1"/>
</dbReference>
<reference evidence="12 13" key="1">
    <citation type="submission" date="2020-01" db="EMBL/GenBank/DDBJ databases">
        <authorList>
            <consortium name="DOE Joint Genome Institute"/>
            <person name="Haridas S."/>
            <person name="Albert R."/>
            <person name="Binder M."/>
            <person name="Bloem J."/>
            <person name="Labutti K."/>
            <person name="Salamov A."/>
            <person name="Andreopoulos B."/>
            <person name="Baker S.E."/>
            <person name="Barry K."/>
            <person name="Bills G."/>
            <person name="Bluhm B.H."/>
            <person name="Cannon C."/>
            <person name="Castanera R."/>
            <person name="Culley D.E."/>
            <person name="Daum C."/>
            <person name="Ezra D."/>
            <person name="Gonzalez J.B."/>
            <person name="Henrissat B."/>
            <person name="Kuo A."/>
            <person name="Liang C."/>
            <person name="Lipzen A."/>
            <person name="Lutzoni F."/>
            <person name="Magnuson J."/>
            <person name="Mondo S."/>
            <person name="Nolan M."/>
            <person name="Ohm R."/>
            <person name="Pangilinan J."/>
            <person name="Park H.-J.H."/>
            <person name="Ramirez L."/>
            <person name="Alfaro M."/>
            <person name="Sun H."/>
            <person name="Tritt A."/>
            <person name="Yoshinaga Y."/>
            <person name="Zwiers L.-H.L."/>
            <person name="Turgeon B.G."/>
            <person name="Goodwin S.B."/>
            <person name="Spatafora J.W."/>
            <person name="Crous P.W."/>
            <person name="Grigoriev I.V."/>
        </authorList>
    </citation>
    <scope>NUCLEOTIDE SEQUENCE [LARGE SCALE GENOMIC DNA]</scope>
    <source>
        <strain evidence="12 13">CBS 611.86</strain>
    </source>
</reference>
<keyword evidence="4" id="KW-0146">Chitin degradation</keyword>
<evidence type="ECO:0000256" key="7">
    <source>
        <dbReference type="ARBA" id="ARBA00023326"/>
    </source>
</evidence>
<evidence type="ECO:0000256" key="2">
    <source>
        <dbReference type="ARBA" id="ARBA00012729"/>
    </source>
</evidence>
<gene>
    <name evidence="12" type="ORF">BDV95DRAFT_48482</name>
</gene>
<evidence type="ECO:0000256" key="6">
    <source>
        <dbReference type="ARBA" id="ARBA00023295"/>
    </source>
</evidence>
<dbReference type="EMBL" id="JAADJZ010000011">
    <property type="protein sequence ID" value="KAF2871764.1"/>
    <property type="molecule type" value="Genomic_DNA"/>
</dbReference>
<evidence type="ECO:0000259" key="11">
    <source>
        <dbReference type="PROSITE" id="PS51910"/>
    </source>
</evidence>
<evidence type="ECO:0000313" key="12">
    <source>
        <dbReference type="EMBL" id="KAF2871764.1"/>
    </source>
</evidence>
<dbReference type="PANTHER" id="PTHR45708">
    <property type="entry name" value="ENDOCHITINASE"/>
    <property type="match status" value="1"/>
</dbReference>
<dbReference type="Pfam" id="PF00704">
    <property type="entry name" value="Glyco_hydro_18"/>
    <property type="match status" value="1"/>
</dbReference>
<dbReference type="GO" id="GO:0006032">
    <property type="term" value="P:chitin catabolic process"/>
    <property type="evidence" value="ECO:0007669"/>
    <property type="project" value="UniProtKB-KW"/>
</dbReference>
<accession>A0A7C8MKU2</accession>
<sequence>MRTSTLLPLLAAVGGALAQFKKDGKSNVAVYWGQNSLNKPESQKRLSSYCEGEDADIIILAFVTQTRDASGKGLGLNFANLGGPCVLDPKNECVEIAKDIAVCKKNNKTVLLSLGGAVTQQTDFANATTAEETAKNIWHMFGPKQQGSAAARPFGEAVVDGLDLDFEKSIKHLPDFAKKLRELMDAGGKGKFFLSAAPQCPRDTALPVVAAQDALLRADVFDMVFVQFYNNPDCSIGGNFNFEAWNTWAEGTTSKPRVFVGVPGGETAAPGGGYEDKEKVGKAIAAVQKSAQLGGVMIWDASQAWANTDFISKIKTNMGGGSGPAPSKRATP</sequence>
<feature type="signal peptide" evidence="10">
    <location>
        <begin position="1"/>
        <end position="18"/>
    </location>
</feature>
<evidence type="ECO:0000256" key="8">
    <source>
        <dbReference type="RuleBase" id="RU000489"/>
    </source>
</evidence>
<keyword evidence="7" id="KW-0624">Polysaccharide degradation</keyword>
<feature type="domain" description="GH18" evidence="11">
    <location>
        <begin position="26"/>
        <end position="321"/>
    </location>
</feature>
<dbReference type="InterPro" id="IPR001579">
    <property type="entry name" value="Glyco_hydro_18_chit_AS"/>
</dbReference>
<comment type="catalytic activity">
    <reaction evidence="1">
        <text>Random endo-hydrolysis of N-acetyl-beta-D-glucosaminide (1-&gt;4)-beta-linkages in chitin and chitodextrins.</text>
        <dbReference type="EC" id="3.2.1.14"/>
    </reaction>
</comment>
<dbReference type="GO" id="GO:0000272">
    <property type="term" value="P:polysaccharide catabolic process"/>
    <property type="evidence" value="ECO:0007669"/>
    <property type="project" value="UniProtKB-KW"/>
</dbReference>
<evidence type="ECO:0000256" key="10">
    <source>
        <dbReference type="SAM" id="SignalP"/>
    </source>
</evidence>
<dbReference type="InterPro" id="IPR050542">
    <property type="entry name" value="Glycosyl_Hydrlase18_Chitinase"/>
</dbReference>
<evidence type="ECO:0000313" key="13">
    <source>
        <dbReference type="Proteomes" id="UP000481861"/>
    </source>
</evidence>
<evidence type="ECO:0000256" key="4">
    <source>
        <dbReference type="ARBA" id="ARBA00023024"/>
    </source>
</evidence>
<dbReference type="InterPro" id="IPR001223">
    <property type="entry name" value="Glyco_hydro18_cat"/>
</dbReference>
<comment type="caution">
    <text evidence="12">The sequence shown here is derived from an EMBL/GenBank/DDBJ whole genome shotgun (WGS) entry which is preliminary data.</text>
</comment>
<protein>
    <recommendedName>
        <fullName evidence="2">chitinase</fullName>
        <ecNumber evidence="2">3.2.1.14</ecNumber>
    </recommendedName>
</protein>
<dbReference type="Gene3D" id="3.20.20.80">
    <property type="entry name" value="Glycosidases"/>
    <property type="match status" value="1"/>
</dbReference>
<keyword evidence="5" id="KW-0119">Carbohydrate metabolism</keyword>
<evidence type="ECO:0000256" key="1">
    <source>
        <dbReference type="ARBA" id="ARBA00000822"/>
    </source>
</evidence>
<evidence type="ECO:0000256" key="3">
    <source>
        <dbReference type="ARBA" id="ARBA00022801"/>
    </source>
</evidence>
<dbReference type="Proteomes" id="UP000481861">
    <property type="component" value="Unassembled WGS sequence"/>
</dbReference>
<dbReference type="PANTHER" id="PTHR45708:SF49">
    <property type="entry name" value="ENDOCHITINASE"/>
    <property type="match status" value="1"/>
</dbReference>
<name>A0A7C8MKU2_9PLEO</name>
<proteinExistence type="inferred from homology"/>
<dbReference type="InterPro" id="IPR017853">
    <property type="entry name" value="GH"/>
</dbReference>
<keyword evidence="3 8" id="KW-0378">Hydrolase</keyword>
<comment type="similarity">
    <text evidence="9">Belongs to the glycosyl hydrolase 18 family.</text>
</comment>
<feature type="chain" id="PRO_5028887141" description="chitinase" evidence="10">
    <location>
        <begin position="19"/>
        <end position="332"/>
    </location>
</feature>
<dbReference type="PROSITE" id="PS51910">
    <property type="entry name" value="GH18_2"/>
    <property type="match status" value="1"/>
</dbReference>
<organism evidence="12 13">
    <name type="scientific">Massariosphaeria phaeospora</name>
    <dbReference type="NCBI Taxonomy" id="100035"/>
    <lineage>
        <taxon>Eukaryota</taxon>
        <taxon>Fungi</taxon>
        <taxon>Dikarya</taxon>
        <taxon>Ascomycota</taxon>
        <taxon>Pezizomycotina</taxon>
        <taxon>Dothideomycetes</taxon>
        <taxon>Pleosporomycetidae</taxon>
        <taxon>Pleosporales</taxon>
        <taxon>Pleosporales incertae sedis</taxon>
        <taxon>Massariosphaeria</taxon>
    </lineage>
</organism>
<evidence type="ECO:0000256" key="9">
    <source>
        <dbReference type="RuleBase" id="RU004453"/>
    </source>
</evidence>
<dbReference type="GO" id="GO:0005576">
    <property type="term" value="C:extracellular region"/>
    <property type="evidence" value="ECO:0007669"/>
    <property type="project" value="TreeGrafter"/>
</dbReference>
<dbReference type="SUPFAM" id="SSF51445">
    <property type="entry name" value="(Trans)glycosidases"/>
    <property type="match status" value="1"/>
</dbReference>
<dbReference type="OrthoDB" id="6020543at2759"/>
<dbReference type="GO" id="GO:0008843">
    <property type="term" value="F:endochitinase activity"/>
    <property type="evidence" value="ECO:0007669"/>
    <property type="project" value="UniProtKB-EC"/>
</dbReference>
<keyword evidence="10" id="KW-0732">Signal</keyword>
<evidence type="ECO:0000256" key="5">
    <source>
        <dbReference type="ARBA" id="ARBA00023277"/>
    </source>
</evidence>
<keyword evidence="6 8" id="KW-0326">Glycosidase</keyword>
<dbReference type="EC" id="3.2.1.14" evidence="2"/>